<dbReference type="PANTHER" id="PTHR35176">
    <property type="entry name" value="HEME OXYGENASE HI_0854-RELATED"/>
    <property type="match status" value="1"/>
</dbReference>
<dbReference type="EMBL" id="CAGS01000056">
    <property type="protein sequence ID" value="CCF82723.1"/>
    <property type="molecule type" value="Genomic_DNA"/>
</dbReference>
<dbReference type="InterPro" id="IPR052019">
    <property type="entry name" value="F420H2_bilvrd_red/Heme_oxyg"/>
</dbReference>
<evidence type="ECO:0000313" key="4">
    <source>
        <dbReference type="Proteomes" id="UP000004221"/>
    </source>
</evidence>
<gene>
    <name evidence="3" type="ORF">NITHO_1490007</name>
</gene>
<dbReference type="NCBIfam" id="TIGR03618">
    <property type="entry name" value="Rv1155_F420"/>
    <property type="match status" value="1"/>
</dbReference>
<dbReference type="Pfam" id="PF01243">
    <property type="entry name" value="PNPOx_N"/>
    <property type="match status" value="1"/>
</dbReference>
<name>I4EDG1_9BACT</name>
<evidence type="ECO:0000256" key="1">
    <source>
        <dbReference type="ARBA" id="ARBA00023002"/>
    </source>
</evidence>
<dbReference type="InterPro" id="IPR011576">
    <property type="entry name" value="Pyridox_Oxase_N"/>
</dbReference>
<accession>I4EDG1</accession>
<dbReference type="AlphaFoldDB" id="I4EDG1"/>
<dbReference type="GO" id="GO:0016627">
    <property type="term" value="F:oxidoreductase activity, acting on the CH-CH group of donors"/>
    <property type="evidence" value="ECO:0007669"/>
    <property type="project" value="TreeGrafter"/>
</dbReference>
<dbReference type="GO" id="GO:0005829">
    <property type="term" value="C:cytosol"/>
    <property type="evidence" value="ECO:0007669"/>
    <property type="project" value="TreeGrafter"/>
</dbReference>
<keyword evidence="1" id="KW-0560">Oxidoreductase</keyword>
<dbReference type="RefSeq" id="WP_008475056.1">
    <property type="nucleotide sequence ID" value="NZ_CAGS01000056.1"/>
</dbReference>
<dbReference type="InterPro" id="IPR019920">
    <property type="entry name" value="F420-binding_dom_put"/>
</dbReference>
<reference evidence="3 4" key="1">
    <citation type="journal article" date="2012" name="ISME J.">
        <title>Nitrification expanded: discovery, physiology and genomics of a nitrite-oxidizing bacterium from the phylum Chloroflexi.</title>
        <authorList>
            <person name="Sorokin D.Y."/>
            <person name="Lucker S."/>
            <person name="Vejmelkova D."/>
            <person name="Kostrikina N.A."/>
            <person name="Kleerebezem R."/>
            <person name="Rijpstra W.I."/>
            <person name="Damste J.S."/>
            <person name="Le Paslier D."/>
            <person name="Muyzer G."/>
            <person name="Wagner M."/>
            <person name="van Loosdrecht M.C."/>
            <person name="Daims H."/>
        </authorList>
    </citation>
    <scope>NUCLEOTIDE SEQUENCE [LARGE SCALE GENOMIC DNA]</scope>
    <source>
        <strain evidence="4">none</strain>
    </source>
</reference>
<dbReference type="Gene3D" id="2.30.110.10">
    <property type="entry name" value="Electron Transport, Fmn-binding Protein, Chain A"/>
    <property type="match status" value="1"/>
</dbReference>
<proteinExistence type="predicted"/>
<evidence type="ECO:0000259" key="2">
    <source>
        <dbReference type="Pfam" id="PF01243"/>
    </source>
</evidence>
<comment type="caution">
    <text evidence="3">The sequence shown here is derived from an EMBL/GenBank/DDBJ whole genome shotgun (WGS) entry which is preliminary data.</text>
</comment>
<feature type="domain" description="Pyridoxamine 5'-phosphate oxidase N-terminal" evidence="2">
    <location>
        <begin position="3"/>
        <end position="128"/>
    </location>
</feature>
<dbReference type="InterPro" id="IPR012349">
    <property type="entry name" value="Split_barrel_FMN-bd"/>
</dbReference>
<dbReference type="GO" id="GO:0070967">
    <property type="term" value="F:coenzyme F420 binding"/>
    <property type="evidence" value="ECO:0007669"/>
    <property type="project" value="TreeGrafter"/>
</dbReference>
<dbReference type="PANTHER" id="PTHR35176:SF6">
    <property type="entry name" value="HEME OXYGENASE HI_0854-RELATED"/>
    <property type="match status" value="1"/>
</dbReference>
<evidence type="ECO:0000313" key="3">
    <source>
        <dbReference type="EMBL" id="CCF82723.1"/>
    </source>
</evidence>
<dbReference type="Proteomes" id="UP000004221">
    <property type="component" value="Unassembled WGS sequence"/>
</dbReference>
<dbReference type="SUPFAM" id="SSF50475">
    <property type="entry name" value="FMN-binding split barrel"/>
    <property type="match status" value="1"/>
</dbReference>
<organism evidence="3 4">
    <name type="scientific">Nitrolancea hollandica Lb</name>
    <dbReference type="NCBI Taxonomy" id="1129897"/>
    <lineage>
        <taxon>Bacteria</taxon>
        <taxon>Pseudomonadati</taxon>
        <taxon>Thermomicrobiota</taxon>
        <taxon>Thermomicrobia</taxon>
        <taxon>Sphaerobacterales</taxon>
        <taxon>Sphaerobacterineae</taxon>
        <taxon>Sphaerobacteraceae</taxon>
        <taxon>Nitrolancea</taxon>
    </lineage>
</organism>
<sequence>MMITENVREFLQQPRFAVVATINADGSPQQTVLWYELQGSVIIMNTTAYRQKTHNLERDPRVSICVADGYRYVTITGRAELIENQDQAQKDIERLAIRYLGEQRGRSSMAEFSRQPRVTIRVPIEHVHAYGI</sequence>
<protein>
    <submittedName>
        <fullName evidence="3">Putative PPOX class F420-dependent enzyme</fullName>
    </submittedName>
</protein>
<keyword evidence="4" id="KW-1185">Reference proteome</keyword>